<keyword evidence="5" id="KW-1185">Reference proteome</keyword>
<dbReference type="GO" id="GO:0005634">
    <property type="term" value="C:nucleus"/>
    <property type="evidence" value="ECO:0007669"/>
    <property type="project" value="TreeGrafter"/>
</dbReference>
<feature type="domain" description="BTB" evidence="3">
    <location>
        <begin position="29"/>
        <end position="94"/>
    </location>
</feature>
<dbReference type="PANTHER" id="PTHR23110">
    <property type="entry name" value="BTB DOMAIN TRANSCRIPTION FACTOR"/>
    <property type="match status" value="1"/>
</dbReference>
<dbReference type="SMART" id="SM00225">
    <property type="entry name" value="BTB"/>
    <property type="match status" value="1"/>
</dbReference>
<dbReference type="GO" id="GO:0006357">
    <property type="term" value="P:regulation of transcription by RNA polymerase II"/>
    <property type="evidence" value="ECO:0007669"/>
    <property type="project" value="TreeGrafter"/>
</dbReference>
<name>A0A9D4Q2F5_RHISA</name>
<evidence type="ECO:0000256" key="1">
    <source>
        <dbReference type="ARBA" id="ARBA00023242"/>
    </source>
</evidence>
<organism evidence="4 5">
    <name type="scientific">Rhipicephalus sanguineus</name>
    <name type="common">Brown dog tick</name>
    <name type="synonym">Ixodes sanguineus</name>
    <dbReference type="NCBI Taxonomy" id="34632"/>
    <lineage>
        <taxon>Eukaryota</taxon>
        <taxon>Metazoa</taxon>
        <taxon>Ecdysozoa</taxon>
        <taxon>Arthropoda</taxon>
        <taxon>Chelicerata</taxon>
        <taxon>Arachnida</taxon>
        <taxon>Acari</taxon>
        <taxon>Parasitiformes</taxon>
        <taxon>Ixodida</taxon>
        <taxon>Ixodoidea</taxon>
        <taxon>Ixodidae</taxon>
        <taxon>Rhipicephalinae</taxon>
        <taxon>Rhipicephalus</taxon>
        <taxon>Rhipicephalus</taxon>
    </lineage>
</organism>
<dbReference type="PANTHER" id="PTHR23110:SF109">
    <property type="entry name" value="FI07618P-RELATED"/>
    <property type="match status" value="1"/>
</dbReference>
<evidence type="ECO:0000313" key="4">
    <source>
        <dbReference type="EMBL" id="KAH7963168.1"/>
    </source>
</evidence>
<dbReference type="PROSITE" id="PS50097">
    <property type="entry name" value="BTB"/>
    <property type="match status" value="1"/>
</dbReference>
<reference evidence="4" key="1">
    <citation type="journal article" date="2020" name="Cell">
        <title>Large-Scale Comparative Analyses of Tick Genomes Elucidate Their Genetic Diversity and Vector Capacities.</title>
        <authorList>
            <consortium name="Tick Genome and Microbiome Consortium (TIGMIC)"/>
            <person name="Jia N."/>
            <person name="Wang J."/>
            <person name="Shi W."/>
            <person name="Du L."/>
            <person name="Sun Y."/>
            <person name="Zhan W."/>
            <person name="Jiang J.F."/>
            <person name="Wang Q."/>
            <person name="Zhang B."/>
            <person name="Ji P."/>
            <person name="Bell-Sakyi L."/>
            <person name="Cui X.M."/>
            <person name="Yuan T.T."/>
            <person name="Jiang B.G."/>
            <person name="Yang W.F."/>
            <person name="Lam T.T."/>
            <person name="Chang Q.C."/>
            <person name="Ding S.J."/>
            <person name="Wang X.J."/>
            <person name="Zhu J.G."/>
            <person name="Ruan X.D."/>
            <person name="Zhao L."/>
            <person name="Wei J.T."/>
            <person name="Ye R.Z."/>
            <person name="Que T.C."/>
            <person name="Du C.H."/>
            <person name="Zhou Y.H."/>
            <person name="Cheng J.X."/>
            <person name="Dai P.F."/>
            <person name="Guo W.B."/>
            <person name="Han X.H."/>
            <person name="Huang E.J."/>
            <person name="Li L.F."/>
            <person name="Wei W."/>
            <person name="Gao Y.C."/>
            <person name="Liu J.Z."/>
            <person name="Shao H.Z."/>
            <person name="Wang X."/>
            <person name="Wang C.C."/>
            <person name="Yang T.C."/>
            <person name="Huo Q.B."/>
            <person name="Li W."/>
            <person name="Chen H.Y."/>
            <person name="Chen S.E."/>
            <person name="Zhou L.G."/>
            <person name="Ni X.B."/>
            <person name="Tian J.H."/>
            <person name="Sheng Y."/>
            <person name="Liu T."/>
            <person name="Pan Y.S."/>
            <person name="Xia L.Y."/>
            <person name="Li J."/>
            <person name="Zhao F."/>
            <person name="Cao W.C."/>
        </authorList>
    </citation>
    <scope>NUCLEOTIDE SEQUENCE</scope>
    <source>
        <strain evidence="4">Rsan-2018</strain>
    </source>
</reference>
<gene>
    <name evidence="4" type="ORF">HPB52_019842</name>
</gene>
<dbReference type="OMA" id="MARPITS"/>
<dbReference type="Pfam" id="PF00651">
    <property type="entry name" value="BTB"/>
    <property type="match status" value="1"/>
</dbReference>
<dbReference type="InterPro" id="IPR051095">
    <property type="entry name" value="Dros_DevTransReg"/>
</dbReference>
<dbReference type="OrthoDB" id="6508661at2759"/>
<sequence>MAPEKFCFKWKRHEAADASAAAQQHLCEADVMLLCEGKSVKAHKTVLTANSTFFREHFADDPDSGTVVIPKDVSFADLTTLIESMYFGEVILGKHQLFALLKAADTLKVYGRCTFTLDKRVNEVPVDSSDRVRPFMTCEGPELPQNSPARETSLKERDASIDQPSTFASGFVQCGATDNVQDSSLQFATAHDFRVAPTPMSETSVEQMNACTNKAWLPGSAVVESNAAKNPEYSKQELFPVMARPITSTYKEISGTSSPSLDAVPSESLDSLACGSKLHTGLYQVPEAANFVEGAEVGHPLTGVEVSDTVAVASDMPDAGGDTMQQASDAGSQQPAPGPDSAPLSSYEDGSSSGANLLRLSKTTRKRAASASNAQATSGKARTEEASWSGPMTRSRAARLAKQ</sequence>
<dbReference type="InterPro" id="IPR011333">
    <property type="entry name" value="SKP1/BTB/POZ_sf"/>
</dbReference>
<dbReference type="AlphaFoldDB" id="A0A9D4Q2F5"/>
<feature type="compositionally biased region" description="Polar residues" evidence="2">
    <location>
        <begin position="323"/>
        <end position="335"/>
    </location>
</feature>
<dbReference type="SUPFAM" id="SSF54695">
    <property type="entry name" value="POZ domain"/>
    <property type="match status" value="1"/>
</dbReference>
<evidence type="ECO:0000256" key="2">
    <source>
        <dbReference type="SAM" id="MobiDB-lite"/>
    </source>
</evidence>
<feature type="region of interest" description="Disordered" evidence="2">
    <location>
        <begin position="314"/>
        <end position="403"/>
    </location>
</feature>
<dbReference type="InterPro" id="IPR000210">
    <property type="entry name" value="BTB/POZ_dom"/>
</dbReference>
<evidence type="ECO:0000313" key="5">
    <source>
        <dbReference type="Proteomes" id="UP000821837"/>
    </source>
</evidence>
<dbReference type="Proteomes" id="UP000821837">
    <property type="component" value="Chromosome 3"/>
</dbReference>
<dbReference type="VEuPathDB" id="VectorBase:RSAN_052770"/>
<comment type="caution">
    <text evidence="4">The sequence shown here is derived from an EMBL/GenBank/DDBJ whole genome shotgun (WGS) entry which is preliminary data.</text>
</comment>
<dbReference type="EMBL" id="JABSTV010001249">
    <property type="protein sequence ID" value="KAH7963168.1"/>
    <property type="molecule type" value="Genomic_DNA"/>
</dbReference>
<accession>A0A9D4Q2F5</accession>
<feature type="compositionally biased region" description="Polar residues" evidence="2">
    <location>
        <begin position="370"/>
        <end position="380"/>
    </location>
</feature>
<protein>
    <recommendedName>
        <fullName evidence="3">BTB domain-containing protein</fullName>
    </recommendedName>
</protein>
<dbReference type="Gene3D" id="3.30.710.10">
    <property type="entry name" value="Potassium Channel Kv1.1, Chain A"/>
    <property type="match status" value="1"/>
</dbReference>
<proteinExistence type="predicted"/>
<evidence type="ECO:0000259" key="3">
    <source>
        <dbReference type="PROSITE" id="PS50097"/>
    </source>
</evidence>
<reference evidence="4" key="2">
    <citation type="submission" date="2021-09" db="EMBL/GenBank/DDBJ databases">
        <authorList>
            <person name="Jia N."/>
            <person name="Wang J."/>
            <person name="Shi W."/>
            <person name="Du L."/>
            <person name="Sun Y."/>
            <person name="Zhan W."/>
            <person name="Jiang J."/>
            <person name="Wang Q."/>
            <person name="Zhang B."/>
            <person name="Ji P."/>
            <person name="Sakyi L.B."/>
            <person name="Cui X."/>
            <person name="Yuan T."/>
            <person name="Jiang B."/>
            <person name="Yang W."/>
            <person name="Lam T.T.-Y."/>
            <person name="Chang Q."/>
            <person name="Ding S."/>
            <person name="Wang X."/>
            <person name="Zhu J."/>
            <person name="Ruan X."/>
            <person name="Zhao L."/>
            <person name="Wei J."/>
            <person name="Que T."/>
            <person name="Du C."/>
            <person name="Cheng J."/>
            <person name="Dai P."/>
            <person name="Han X."/>
            <person name="Huang E."/>
            <person name="Gao Y."/>
            <person name="Liu J."/>
            <person name="Shao H."/>
            <person name="Ye R."/>
            <person name="Li L."/>
            <person name="Wei W."/>
            <person name="Wang X."/>
            <person name="Wang C."/>
            <person name="Huo Q."/>
            <person name="Li W."/>
            <person name="Guo W."/>
            <person name="Chen H."/>
            <person name="Chen S."/>
            <person name="Zhou L."/>
            <person name="Zhou L."/>
            <person name="Ni X."/>
            <person name="Tian J."/>
            <person name="Zhou Y."/>
            <person name="Sheng Y."/>
            <person name="Liu T."/>
            <person name="Pan Y."/>
            <person name="Xia L."/>
            <person name="Li J."/>
            <person name="Zhao F."/>
            <person name="Cao W."/>
        </authorList>
    </citation>
    <scope>NUCLEOTIDE SEQUENCE</scope>
    <source>
        <strain evidence="4">Rsan-2018</strain>
        <tissue evidence="4">Larvae</tissue>
    </source>
</reference>
<keyword evidence="1" id="KW-0539">Nucleus</keyword>